<evidence type="ECO:0000313" key="2">
    <source>
        <dbReference type="EMBL" id="UNP30360.1"/>
    </source>
</evidence>
<sequence length="142" mass="15018">MFKTNSKPTQLREGQVDTMIGPQVVIRGDLHFSGGLYIEGRVIGKLVALDGKPASLTLAENGVIEGEVRAPVVIINGQLDGDVYASERVELAAKARVQGNVHYKVVEMTAGSMLTGRLIHADSPAAALPAPEALITADARMD</sequence>
<dbReference type="InterPro" id="IPR007607">
    <property type="entry name" value="BacA/B"/>
</dbReference>
<evidence type="ECO:0000256" key="1">
    <source>
        <dbReference type="ARBA" id="ARBA00044755"/>
    </source>
</evidence>
<organism evidence="2 3">
    <name type="scientific">Lysobacter gummosus</name>
    <dbReference type="NCBI Taxonomy" id="262324"/>
    <lineage>
        <taxon>Bacteria</taxon>
        <taxon>Pseudomonadati</taxon>
        <taxon>Pseudomonadota</taxon>
        <taxon>Gammaproteobacteria</taxon>
        <taxon>Lysobacterales</taxon>
        <taxon>Lysobacteraceae</taxon>
        <taxon>Lysobacter</taxon>
    </lineage>
</organism>
<evidence type="ECO:0000313" key="3">
    <source>
        <dbReference type="Proteomes" id="UP000829194"/>
    </source>
</evidence>
<comment type="similarity">
    <text evidence="1">Belongs to the bactofilin family.</text>
</comment>
<dbReference type="PANTHER" id="PTHR35024:SF4">
    <property type="entry name" value="POLYMER-FORMING CYTOSKELETAL PROTEIN"/>
    <property type="match status" value="1"/>
</dbReference>
<dbReference type="RefSeq" id="WP_057941600.1">
    <property type="nucleotide sequence ID" value="NZ_CP011131.1"/>
</dbReference>
<proteinExistence type="inferred from homology"/>
<gene>
    <name evidence="2" type="ORF">MOV92_03515</name>
</gene>
<protein>
    <submittedName>
        <fullName evidence="2">Polymer-forming cytoskeletal protein</fullName>
    </submittedName>
</protein>
<reference evidence="2 3" key="1">
    <citation type="submission" date="2022-03" db="EMBL/GenBank/DDBJ databases">
        <title>Complete genome sequence of Lysobacter capsici VKM B-2533 and Lysobacter gummosus 10.1.1, promising sources of lytic agents.</title>
        <authorList>
            <person name="Tarlachkov S.V."/>
            <person name="Kudryakova I.V."/>
            <person name="Afoshin A.S."/>
            <person name="Leontyevskaya E.A."/>
            <person name="Leontyevskaya N.V."/>
        </authorList>
    </citation>
    <scope>NUCLEOTIDE SEQUENCE [LARGE SCALE GENOMIC DNA]</scope>
    <source>
        <strain evidence="2 3">10.1.1</strain>
    </source>
</reference>
<accession>A0ABY3XFD9</accession>
<dbReference type="Pfam" id="PF04519">
    <property type="entry name" value="Bactofilin"/>
    <property type="match status" value="1"/>
</dbReference>
<name>A0ABY3XFD9_9GAMM</name>
<dbReference type="Proteomes" id="UP000829194">
    <property type="component" value="Chromosome"/>
</dbReference>
<dbReference type="PANTHER" id="PTHR35024">
    <property type="entry name" value="HYPOTHETICAL CYTOSOLIC PROTEIN"/>
    <property type="match status" value="1"/>
</dbReference>
<dbReference type="EMBL" id="CP093547">
    <property type="protein sequence ID" value="UNP30360.1"/>
    <property type="molecule type" value="Genomic_DNA"/>
</dbReference>
<keyword evidence="3" id="KW-1185">Reference proteome</keyword>